<feature type="region of interest" description="Jag_N domain" evidence="1">
    <location>
        <begin position="8"/>
        <end position="58"/>
    </location>
</feature>
<evidence type="ECO:0000259" key="3">
    <source>
        <dbReference type="PROSITE" id="PS51061"/>
    </source>
</evidence>
<keyword evidence="1" id="KW-0143">Chaperone</keyword>
<dbReference type="GO" id="GO:0005737">
    <property type="term" value="C:cytoplasm"/>
    <property type="evidence" value="ECO:0007669"/>
    <property type="project" value="UniProtKB-SubCell"/>
</dbReference>
<comment type="subunit">
    <text evidence="1">Forms a complex with KhpA.</text>
</comment>
<dbReference type="SUPFAM" id="SSF82708">
    <property type="entry name" value="R3H domain"/>
    <property type="match status" value="1"/>
</dbReference>
<dbReference type="AlphaFoldDB" id="A0A367ZRE6"/>
<dbReference type="InterPro" id="IPR015946">
    <property type="entry name" value="KH_dom-like_a/b"/>
</dbReference>
<keyword evidence="1" id="KW-0133">Cell shape</keyword>
<comment type="similarity">
    <text evidence="1">Belongs to the KhpB RNA-binding protein family.</text>
</comment>
<evidence type="ECO:0000313" key="5">
    <source>
        <dbReference type="Proteomes" id="UP000252355"/>
    </source>
</evidence>
<evidence type="ECO:0000313" key="4">
    <source>
        <dbReference type="EMBL" id="RCK80626.1"/>
    </source>
</evidence>
<feature type="domain" description="R3H" evidence="3">
    <location>
        <begin position="226"/>
        <end position="292"/>
    </location>
</feature>
<keyword evidence="1" id="KW-0963">Cytoplasm</keyword>
<dbReference type="GO" id="GO:0008360">
    <property type="term" value="P:regulation of cell shape"/>
    <property type="evidence" value="ECO:0007669"/>
    <property type="project" value="UniProtKB-KW"/>
</dbReference>
<dbReference type="PANTHER" id="PTHR35800">
    <property type="entry name" value="PROTEIN JAG"/>
    <property type="match status" value="1"/>
</dbReference>
<feature type="compositionally biased region" description="Acidic residues" evidence="2">
    <location>
        <begin position="108"/>
        <end position="124"/>
    </location>
</feature>
<gene>
    <name evidence="1" type="primary">khpB</name>
    <name evidence="1" type="synonym">eloR</name>
    <name evidence="4" type="ORF">OZSIB_2939</name>
</gene>
<dbReference type="Pfam" id="PF01424">
    <property type="entry name" value="R3H"/>
    <property type="match status" value="1"/>
</dbReference>
<dbReference type="InterPro" id="IPR034079">
    <property type="entry name" value="R3H_KhpB"/>
</dbReference>
<proteinExistence type="inferred from homology"/>
<dbReference type="InterPro" id="IPR039247">
    <property type="entry name" value="KhpB"/>
</dbReference>
<organism evidence="4 5">
    <name type="scientific">Candidatus Ozemobacter sibiricus</name>
    <dbReference type="NCBI Taxonomy" id="2268124"/>
    <lineage>
        <taxon>Bacteria</taxon>
        <taxon>Candidatus Ozemobacteria</taxon>
        <taxon>Candidatus Ozemobacterales</taxon>
        <taxon>Candidatus Ozemobacteraceae</taxon>
        <taxon>Candidatus Ozemobacter</taxon>
    </lineage>
</organism>
<sequence length="348" mass="38406">MTTRRFIEITAKSPEEARQLAERELKEGERITASEVLQAPARGIFGVVGNPETRLRFTCEMAPPVVEESRPAPRVETSRARAVPAAIEAEGEPDEDHDDHEALDAYDDEVESEDADEGDAEAEDAAGPASAPGVDDGFDVTQDPMWGTIQALLQKVATTLGVKDPVFRTYRRDGTSIVEAAGENVSQLIGKHGRTLDSLQYLLNIVLNKGRDDRTKLVLDVQGYREKRHKNLIMLANRMYRKVIDTGRQVELEPMSTLDRRTVHLALKDRSGVETYSRGVEPMRRVVIAPTRPGTAANGPGRGRGDRGGRRHERGEARDRRPASTRDEAPTRPSSVPMFFEGDGSDEG</sequence>
<dbReference type="CDD" id="cd02414">
    <property type="entry name" value="KH-II_Jag"/>
    <property type="match status" value="1"/>
</dbReference>
<dbReference type="NCBIfam" id="NF041568">
    <property type="entry name" value="Jag_EloR"/>
    <property type="match status" value="1"/>
</dbReference>
<dbReference type="InterPro" id="IPR038008">
    <property type="entry name" value="Jag_KH"/>
</dbReference>
<dbReference type="GO" id="GO:0071555">
    <property type="term" value="P:cell wall organization"/>
    <property type="evidence" value="ECO:0007669"/>
    <property type="project" value="UniProtKB-KW"/>
</dbReference>
<comment type="function">
    <text evidence="1">A probable RNA chaperone. Forms a complex with KhpA which binds to cellular RNA and controls its expression. Plays a role in peptidoglycan (PG) homeostasis and cell length regulation.</text>
</comment>
<comment type="domain">
    <text evidence="1">Has an N-terminal Jag-N domain and 2 RNA-binding domains (KH and R3H).</text>
</comment>
<keyword evidence="1" id="KW-0694">RNA-binding</keyword>
<dbReference type="SMART" id="SM00393">
    <property type="entry name" value="R3H"/>
    <property type="match status" value="1"/>
</dbReference>
<name>A0A367ZRE6_9BACT</name>
<feature type="compositionally biased region" description="Basic and acidic residues" evidence="2">
    <location>
        <begin position="303"/>
        <end position="330"/>
    </location>
</feature>
<dbReference type="PROSITE" id="PS51061">
    <property type="entry name" value="R3H"/>
    <property type="match status" value="1"/>
</dbReference>
<dbReference type="Gene3D" id="3.30.300.20">
    <property type="match status" value="1"/>
</dbReference>
<evidence type="ECO:0000256" key="1">
    <source>
        <dbReference type="HAMAP-Rule" id="MF_00867"/>
    </source>
</evidence>
<dbReference type="GO" id="GO:0009252">
    <property type="term" value="P:peptidoglycan biosynthetic process"/>
    <property type="evidence" value="ECO:0007669"/>
    <property type="project" value="UniProtKB-UniRule"/>
</dbReference>
<dbReference type="Gene3D" id="3.30.1370.50">
    <property type="entry name" value="R3H-like domain"/>
    <property type="match status" value="1"/>
</dbReference>
<evidence type="ECO:0000256" key="2">
    <source>
        <dbReference type="SAM" id="MobiDB-lite"/>
    </source>
</evidence>
<comment type="subcellular location">
    <subcellularLocation>
        <location evidence="1">Cytoplasm</location>
    </subcellularLocation>
</comment>
<accession>A0A367ZRE6</accession>
<dbReference type="InterPro" id="IPR036867">
    <property type="entry name" value="R3H_dom_sf"/>
</dbReference>
<dbReference type="PANTHER" id="PTHR35800:SF1">
    <property type="entry name" value="RNA-BINDING PROTEIN KHPB"/>
    <property type="match status" value="1"/>
</dbReference>
<dbReference type="HAMAP" id="MF_00867">
    <property type="entry name" value="KhpB"/>
    <property type="match status" value="1"/>
</dbReference>
<keyword evidence="1" id="KW-0961">Cell wall biogenesis/degradation</keyword>
<dbReference type="EMBL" id="QOQW01000005">
    <property type="protein sequence ID" value="RCK80626.1"/>
    <property type="molecule type" value="Genomic_DNA"/>
</dbReference>
<feature type="region of interest" description="Disordered" evidence="2">
    <location>
        <begin position="286"/>
        <end position="348"/>
    </location>
</feature>
<dbReference type="Proteomes" id="UP000252355">
    <property type="component" value="Unassembled WGS sequence"/>
</dbReference>
<protein>
    <recommendedName>
        <fullName evidence="1">RNA-binding protein KhpB</fullName>
    </recommendedName>
    <alternativeName>
        <fullName evidence="1">RNA-binding protein EloR</fullName>
    </alternativeName>
</protein>
<dbReference type="Pfam" id="PF13083">
    <property type="entry name" value="KH_KhpA-B"/>
    <property type="match status" value="1"/>
</dbReference>
<dbReference type="GO" id="GO:0003723">
    <property type="term" value="F:RNA binding"/>
    <property type="evidence" value="ECO:0007669"/>
    <property type="project" value="UniProtKB-UniRule"/>
</dbReference>
<reference evidence="4 5" key="1">
    <citation type="submission" date="2018-05" db="EMBL/GenBank/DDBJ databases">
        <title>A metagenomic window into the 2 km-deep terrestrial subsurface aquifer revealed taxonomically and functionally diverse microbial community comprising novel uncultured bacterial lineages.</title>
        <authorList>
            <person name="Kadnikov V.V."/>
            <person name="Mardanov A.V."/>
            <person name="Beletsky A.V."/>
            <person name="Banks D."/>
            <person name="Pimenov N.V."/>
            <person name="Frank Y.A."/>
            <person name="Karnachuk O.V."/>
            <person name="Ravin N.V."/>
        </authorList>
    </citation>
    <scope>NUCLEOTIDE SEQUENCE [LARGE SCALE GENOMIC DNA]</scope>
    <source>
        <strain evidence="4">BY5</strain>
    </source>
</reference>
<feature type="region of interest" description="Disordered" evidence="2">
    <location>
        <begin position="108"/>
        <end position="140"/>
    </location>
</feature>
<comment type="caution">
    <text evidence="4">The sequence shown here is derived from an EMBL/GenBank/DDBJ whole genome shotgun (WGS) entry which is preliminary data.</text>
</comment>
<dbReference type="InterPro" id="IPR001374">
    <property type="entry name" value="R3H_dom"/>
</dbReference>
<dbReference type="CDD" id="cd02644">
    <property type="entry name" value="R3H_jag"/>
    <property type="match status" value="1"/>
</dbReference>